<dbReference type="InterPro" id="IPR010960">
    <property type="entry name" value="Flavocytochrome_c"/>
</dbReference>
<comment type="catalytic activity">
    <reaction evidence="6">
        <text>succinate + NAD(+) = fumarate + NADH + H(+)</text>
        <dbReference type="Rhea" id="RHEA:18281"/>
        <dbReference type="ChEBI" id="CHEBI:15378"/>
        <dbReference type="ChEBI" id="CHEBI:29806"/>
        <dbReference type="ChEBI" id="CHEBI:30031"/>
        <dbReference type="ChEBI" id="CHEBI:57540"/>
        <dbReference type="ChEBI" id="CHEBI:57945"/>
        <dbReference type="EC" id="1.3.1.6"/>
    </reaction>
</comment>
<dbReference type="OrthoDB" id="10252157at2759"/>
<dbReference type="Gene3D" id="3.10.120.10">
    <property type="entry name" value="Cytochrome b5-like heme/steroid binding domain"/>
    <property type="match status" value="1"/>
</dbReference>
<evidence type="ECO:0000256" key="8">
    <source>
        <dbReference type="ARBA" id="ARBA00077246"/>
    </source>
</evidence>
<evidence type="ECO:0000313" key="12">
    <source>
        <dbReference type="Proteomes" id="UP000226431"/>
    </source>
</evidence>
<dbReference type="InterPro" id="IPR027477">
    <property type="entry name" value="Succ_DH/fumarate_Rdtase_cat_sf"/>
</dbReference>
<evidence type="ECO:0000259" key="10">
    <source>
        <dbReference type="PROSITE" id="PS50255"/>
    </source>
</evidence>
<evidence type="ECO:0000256" key="9">
    <source>
        <dbReference type="SAM" id="MobiDB-lite"/>
    </source>
</evidence>
<keyword evidence="3" id="KW-0285">Flavoprotein</keyword>
<comment type="cofactor">
    <cofactor evidence="1">
        <name>FAD</name>
        <dbReference type="ChEBI" id="CHEBI:57692"/>
    </cofactor>
</comment>
<comment type="caution">
    <text evidence="11">The sequence shown here is derived from an EMBL/GenBank/DDBJ whole genome shotgun (WGS) entry which is preliminary data.</text>
</comment>
<dbReference type="SUPFAM" id="SSF51905">
    <property type="entry name" value="FAD/NAD(P)-binding domain"/>
    <property type="match status" value="1"/>
</dbReference>
<keyword evidence="4" id="KW-0274">FAD</keyword>
<evidence type="ECO:0000256" key="7">
    <source>
        <dbReference type="ARBA" id="ARBA00067004"/>
    </source>
</evidence>
<evidence type="ECO:0000256" key="5">
    <source>
        <dbReference type="ARBA" id="ARBA00023002"/>
    </source>
</evidence>
<evidence type="ECO:0000256" key="1">
    <source>
        <dbReference type="ARBA" id="ARBA00001974"/>
    </source>
</evidence>
<organism evidence="11 12">
    <name type="scientific">Ophiocordyceps camponoti-rufipedis</name>
    <dbReference type="NCBI Taxonomy" id="2004952"/>
    <lineage>
        <taxon>Eukaryota</taxon>
        <taxon>Fungi</taxon>
        <taxon>Dikarya</taxon>
        <taxon>Ascomycota</taxon>
        <taxon>Pezizomycotina</taxon>
        <taxon>Sordariomycetes</taxon>
        <taxon>Hypocreomycetidae</taxon>
        <taxon>Hypocreales</taxon>
        <taxon>Ophiocordycipitaceae</taxon>
        <taxon>Ophiocordyceps</taxon>
    </lineage>
</organism>
<dbReference type="PROSITE" id="PS50255">
    <property type="entry name" value="CYTOCHROME_B5_2"/>
    <property type="match status" value="1"/>
</dbReference>
<dbReference type="SUPFAM" id="SSF56425">
    <property type="entry name" value="Succinate dehydrogenase/fumarate reductase flavoprotein, catalytic domain"/>
    <property type="match status" value="1"/>
</dbReference>
<dbReference type="Pfam" id="PF00173">
    <property type="entry name" value="Cyt-b5"/>
    <property type="match status" value="1"/>
</dbReference>
<keyword evidence="5" id="KW-0560">Oxidoreductase</keyword>
<dbReference type="InterPro" id="IPR036400">
    <property type="entry name" value="Cyt_B5-like_heme/steroid_sf"/>
</dbReference>
<feature type="region of interest" description="Disordered" evidence="9">
    <location>
        <begin position="593"/>
        <end position="612"/>
    </location>
</feature>
<feature type="region of interest" description="Disordered" evidence="9">
    <location>
        <begin position="17"/>
        <end position="61"/>
    </location>
</feature>
<gene>
    <name evidence="11" type="ORF">CDD80_7164</name>
</gene>
<proteinExistence type="inferred from homology"/>
<evidence type="ECO:0000313" key="11">
    <source>
        <dbReference type="EMBL" id="PHH68894.1"/>
    </source>
</evidence>
<dbReference type="NCBIfam" id="TIGR01813">
    <property type="entry name" value="flavo_cyto_c"/>
    <property type="match status" value="1"/>
</dbReference>
<dbReference type="Proteomes" id="UP000226431">
    <property type="component" value="Unassembled WGS sequence"/>
</dbReference>
<evidence type="ECO:0000256" key="3">
    <source>
        <dbReference type="ARBA" id="ARBA00022630"/>
    </source>
</evidence>
<dbReference type="Gene3D" id="3.90.700.10">
    <property type="entry name" value="Succinate dehydrogenase/fumarate reductase flavoprotein, catalytic domain"/>
    <property type="match status" value="1"/>
</dbReference>
<dbReference type="PANTHER" id="PTHR43400">
    <property type="entry name" value="FUMARATE REDUCTASE"/>
    <property type="match status" value="1"/>
</dbReference>
<evidence type="ECO:0000256" key="4">
    <source>
        <dbReference type="ARBA" id="ARBA00022827"/>
    </source>
</evidence>
<protein>
    <recommendedName>
        <fullName evidence="7">fumarate reductase (NADH)</fullName>
        <ecNumber evidence="7">1.3.1.6</ecNumber>
    </recommendedName>
    <alternativeName>
        <fullName evidence="8">NADH-dependent fumarate reductase</fullName>
    </alternativeName>
</protein>
<dbReference type="FunFam" id="3.90.700.10:FF:000007">
    <property type="entry name" value="NADH-dependent fumarate reductase"/>
    <property type="match status" value="1"/>
</dbReference>
<keyword evidence="12" id="KW-1185">Reference proteome</keyword>
<feature type="compositionally biased region" description="Low complexity" evidence="9">
    <location>
        <begin position="597"/>
        <end position="609"/>
    </location>
</feature>
<dbReference type="InterPro" id="IPR003953">
    <property type="entry name" value="FAD-dep_OxRdtase_2_FAD-bd"/>
</dbReference>
<dbReference type="EMBL" id="NJES01000864">
    <property type="protein sequence ID" value="PHH68894.1"/>
    <property type="molecule type" value="Genomic_DNA"/>
</dbReference>
<reference evidence="11 12" key="1">
    <citation type="submission" date="2017-06" db="EMBL/GenBank/DDBJ databases">
        <title>Ant-infecting Ophiocordyceps genomes reveal a high diversity of potential behavioral manipulation genes and a possible major role for enterotoxins.</title>
        <authorList>
            <person name="De Bekker C."/>
            <person name="Evans H.C."/>
            <person name="Brachmann A."/>
            <person name="Hughes D.P."/>
        </authorList>
    </citation>
    <scope>NUCLEOTIDE SEQUENCE [LARGE SCALE GENOMIC DNA]</scope>
    <source>
        <strain evidence="11 12">Map16</strain>
    </source>
</reference>
<accession>A0A2C5YPE9</accession>
<dbReference type="AlphaFoldDB" id="A0A2C5YPE9"/>
<name>A0A2C5YPE9_9HYPO</name>
<dbReference type="InterPro" id="IPR001199">
    <property type="entry name" value="Cyt_B5-like_heme/steroid-bd"/>
</dbReference>
<dbReference type="SUPFAM" id="SSF55856">
    <property type="entry name" value="Cytochrome b5-like heme/steroid binding domain"/>
    <property type="match status" value="1"/>
</dbReference>
<dbReference type="EC" id="1.3.1.6" evidence="7"/>
<dbReference type="PANTHER" id="PTHR43400:SF1">
    <property type="entry name" value="FUMARATE REDUCTASE"/>
    <property type="match status" value="1"/>
</dbReference>
<sequence>MDEHTWHRGFESKFAIRSQGTERLKSPLASGSPFEPPSLAEQAPVPCTKRRPRAKPDARSLIPPAEWRNGCDPALPRIKSLTRFYSAVSGLSAAHTIYLAGGNVVVLDKQGFFGGNSTKATSGINGALTRTQVDHQIGDSVKQFYDDTLKSARDKARPDLIKVLTYKSAAAVEWLQDVFNLDLTLVSRLGGHSHPRTHRGHDAKFPGMAITYALMQRLEELAETEPHRVEIIKKARVTDLNKDGNTVTGVTFECDGQSVSLDGPVVLATGGYAADFSETSLLKKHRPDTYGLATTNGTHATGDGQKMVMAIGGNAIDMDKVQVHPTGLVDPKDPGSKWKFLAAEALRGEGGLLLNADGDRFCDELGHRDYVSGMMWKEKDKNKFPIRLVLNSKASNVLDFHTRHYSGRGLMRKMTGKELAREIGCSPEHLQKTFTTYNAIAEGKQKDPWGKRFFHNMPLDVDDDFHVALMEPVLHFTMGGIEINDKAQVLNGEKKPFDGLFACGELAGGVHGANRLGGSSLLGCVVYGRVAGDTASNYLFQQALSGSGGSAAQRLGQISLHLDPSAPGRLTVEWSNSSACPSSAAQLPVASSSSTVGAPAAGGAKASKPNDPKAFVVPEKEFTMDEVAKHNKKEDLWVVVKGVVMDLSDWLDEHPGGPQAIMNFMGRDATEEFEMLHDDEVIPKYAPRQVIGRVKGQTPSLEL</sequence>
<dbReference type="InterPro" id="IPR050315">
    <property type="entry name" value="FAD-oxidoreductase_2"/>
</dbReference>
<dbReference type="Pfam" id="PF00890">
    <property type="entry name" value="FAD_binding_2"/>
    <property type="match status" value="1"/>
</dbReference>
<dbReference type="GO" id="GO:0016156">
    <property type="term" value="F:fumarate reductase (NADH) activity"/>
    <property type="evidence" value="ECO:0007669"/>
    <property type="project" value="UniProtKB-EC"/>
</dbReference>
<comment type="similarity">
    <text evidence="2">Belongs to the FAD-dependent oxidoreductase 2 family. FRD/SDH subfamily.</text>
</comment>
<evidence type="ECO:0000256" key="6">
    <source>
        <dbReference type="ARBA" id="ARBA00050832"/>
    </source>
</evidence>
<dbReference type="GO" id="GO:0010181">
    <property type="term" value="F:FMN binding"/>
    <property type="evidence" value="ECO:0007669"/>
    <property type="project" value="InterPro"/>
</dbReference>
<dbReference type="InterPro" id="IPR036188">
    <property type="entry name" value="FAD/NAD-bd_sf"/>
</dbReference>
<dbReference type="Gene3D" id="3.50.50.60">
    <property type="entry name" value="FAD/NAD(P)-binding domain"/>
    <property type="match status" value="1"/>
</dbReference>
<feature type="domain" description="Cytochrome b5 heme-binding" evidence="10">
    <location>
        <begin position="619"/>
        <end position="695"/>
    </location>
</feature>
<dbReference type="STRING" id="2004952.A0A2C5YPE9"/>
<dbReference type="SMART" id="SM01117">
    <property type="entry name" value="Cyt-b5"/>
    <property type="match status" value="1"/>
</dbReference>
<evidence type="ECO:0000256" key="2">
    <source>
        <dbReference type="ARBA" id="ARBA00008040"/>
    </source>
</evidence>